<proteinExistence type="predicted"/>
<sequence length="272" mass="27842">MCISAGAKAALAAGIAVAAAAGVVFALAGDDAEPQAEAWPAPSASAAPRIPHAPSPAPSPSAPEPPPEPGPVPSRLTTPPVVPPSPSKPAPRPSPSSPAPTPAKPDPAPTPTPTPTRPKPSPTPPAPAAGFPLVRLGQSAWGDHSAPEVQSLRSSWVWQRWGLHIAGRRHAHGITVNSRSSVEIALNRQCSDFSARVGVDDLSVLSGGSVRFSVYGDGQRLWQSPTLSHGDPAVPVHVGLAGHRTLRLVVEPAGRQAPLTLASWADAVLNCR</sequence>
<evidence type="ECO:0000313" key="4">
    <source>
        <dbReference type="EMBL" id="MBW5487009.1"/>
    </source>
</evidence>
<organism evidence="4 5">
    <name type="scientific">Streptomyces bambusae</name>
    <dbReference type="NCBI Taxonomy" id="1550616"/>
    <lineage>
        <taxon>Bacteria</taxon>
        <taxon>Bacillati</taxon>
        <taxon>Actinomycetota</taxon>
        <taxon>Actinomycetes</taxon>
        <taxon>Kitasatosporales</taxon>
        <taxon>Streptomycetaceae</taxon>
        <taxon>Streptomyces</taxon>
    </lineage>
</organism>
<feature type="compositionally biased region" description="Low complexity" evidence="1">
    <location>
        <begin position="32"/>
        <end position="50"/>
    </location>
</feature>
<evidence type="ECO:0000256" key="2">
    <source>
        <dbReference type="SAM" id="SignalP"/>
    </source>
</evidence>
<comment type="caution">
    <text evidence="4">The sequence shown here is derived from an EMBL/GenBank/DDBJ whole genome shotgun (WGS) entry which is preliminary data.</text>
</comment>
<reference evidence="4 5" key="1">
    <citation type="submission" date="2019-12" db="EMBL/GenBank/DDBJ databases">
        <title>Genome sequence of Streptomyces bambusae.</title>
        <authorList>
            <person name="Bansal K."/>
            <person name="Choksket S."/>
            <person name="Korpole S."/>
            <person name="Patil P.B."/>
        </authorList>
    </citation>
    <scope>NUCLEOTIDE SEQUENCE [LARGE SCALE GENOMIC DNA]</scope>
    <source>
        <strain evidence="4 5">SK60</strain>
    </source>
</reference>
<protein>
    <recommendedName>
        <fullName evidence="3">Glycosyl hydrolase family 98 putative carbohydrate-binding module domain-containing protein</fullName>
    </recommendedName>
</protein>
<feature type="region of interest" description="Disordered" evidence="1">
    <location>
        <begin position="32"/>
        <end position="131"/>
    </location>
</feature>
<dbReference type="SMART" id="SM00776">
    <property type="entry name" value="NPCBM"/>
    <property type="match status" value="1"/>
</dbReference>
<dbReference type="SUPFAM" id="SSF49785">
    <property type="entry name" value="Galactose-binding domain-like"/>
    <property type="match status" value="1"/>
</dbReference>
<dbReference type="InterPro" id="IPR008979">
    <property type="entry name" value="Galactose-bd-like_sf"/>
</dbReference>
<dbReference type="InterPro" id="IPR013222">
    <property type="entry name" value="Glyco_hyd_98_carb-bd"/>
</dbReference>
<feature type="signal peptide" evidence="2">
    <location>
        <begin position="1"/>
        <end position="28"/>
    </location>
</feature>
<evidence type="ECO:0000259" key="3">
    <source>
        <dbReference type="SMART" id="SM00776"/>
    </source>
</evidence>
<feature type="compositionally biased region" description="Pro residues" evidence="1">
    <location>
        <begin position="80"/>
        <end position="127"/>
    </location>
</feature>
<dbReference type="Gene3D" id="2.60.120.1060">
    <property type="entry name" value="NPCBM/NEW2 domain"/>
    <property type="match status" value="1"/>
</dbReference>
<name>A0ABS6ZGX7_9ACTN</name>
<keyword evidence="5" id="KW-1185">Reference proteome</keyword>
<evidence type="ECO:0000256" key="1">
    <source>
        <dbReference type="SAM" id="MobiDB-lite"/>
    </source>
</evidence>
<dbReference type="Pfam" id="PF08305">
    <property type="entry name" value="NPCBM"/>
    <property type="match status" value="1"/>
</dbReference>
<dbReference type="EMBL" id="WTFF01000571">
    <property type="protein sequence ID" value="MBW5487009.1"/>
    <property type="molecule type" value="Genomic_DNA"/>
</dbReference>
<dbReference type="Proteomes" id="UP000812013">
    <property type="component" value="Unassembled WGS sequence"/>
</dbReference>
<feature type="compositionally biased region" description="Pro residues" evidence="1">
    <location>
        <begin position="51"/>
        <end position="72"/>
    </location>
</feature>
<evidence type="ECO:0000313" key="5">
    <source>
        <dbReference type="Proteomes" id="UP000812013"/>
    </source>
</evidence>
<dbReference type="InterPro" id="IPR038637">
    <property type="entry name" value="NPCBM_sf"/>
</dbReference>
<accession>A0ABS6ZGX7</accession>
<keyword evidence="2" id="KW-0732">Signal</keyword>
<gene>
    <name evidence="4" type="ORF">GPJ59_35610</name>
</gene>
<dbReference type="PRINTS" id="PR01217">
    <property type="entry name" value="PRICHEXTENSN"/>
</dbReference>
<feature type="domain" description="Glycosyl hydrolase family 98 putative carbohydrate-binding module" evidence="3">
    <location>
        <begin position="126"/>
        <end position="271"/>
    </location>
</feature>
<feature type="chain" id="PRO_5045089738" description="Glycosyl hydrolase family 98 putative carbohydrate-binding module domain-containing protein" evidence="2">
    <location>
        <begin position="29"/>
        <end position="272"/>
    </location>
</feature>
<dbReference type="RefSeq" id="WP_219672271.1">
    <property type="nucleotide sequence ID" value="NZ_WTFF01000571.1"/>
</dbReference>